<reference evidence="2" key="1">
    <citation type="submission" date="2015-03" db="EMBL/GenBank/DDBJ databases">
        <authorList>
            <consortium name="Pathogen Informatics"/>
        </authorList>
    </citation>
    <scope>NUCLEOTIDE SEQUENCE [LARGE SCALE GENOMIC DNA]</scope>
    <source>
        <strain evidence="2">N09902308</strain>
    </source>
</reference>
<comment type="caution">
    <text evidence="1">The sequence shown here is derived from an EMBL/GenBank/DDBJ whole genome shotgun (WGS) entry which is preliminary data.</text>
</comment>
<gene>
    <name evidence="1" type="ORF">ERS007739_05050</name>
</gene>
<name>A0A916LGF1_MYCTX</name>
<dbReference type="EMBL" id="CSBK01003625">
    <property type="protein sequence ID" value="CPB08785.1"/>
    <property type="molecule type" value="Genomic_DNA"/>
</dbReference>
<dbReference type="Proteomes" id="UP000039021">
    <property type="component" value="Unassembled WGS sequence"/>
</dbReference>
<organism evidence="1 2">
    <name type="scientific">Mycobacterium tuberculosis</name>
    <dbReference type="NCBI Taxonomy" id="1773"/>
    <lineage>
        <taxon>Bacteria</taxon>
        <taxon>Bacillati</taxon>
        <taxon>Actinomycetota</taxon>
        <taxon>Actinomycetes</taxon>
        <taxon>Mycobacteriales</taxon>
        <taxon>Mycobacteriaceae</taxon>
        <taxon>Mycobacterium</taxon>
        <taxon>Mycobacterium tuberculosis complex</taxon>
    </lineage>
</organism>
<accession>A0A916LGF1</accession>
<proteinExistence type="predicted"/>
<protein>
    <submittedName>
        <fullName evidence="1">Uncharacterized protein</fullName>
    </submittedName>
</protein>
<sequence length="53" mass="5569">MAPGVSDVSGPVLVIESPRRDVDDPHLKLRPGSCEGVMAAGVHATMRVATVMR</sequence>
<evidence type="ECO:0000313" key="1">
    <source>
        <dbReference type="EMBL" id="CPB08785.1"/>
    </source>
</evidence>
<dbReference type="AlphaFoldDB" id="A0A916LGF1"/>
<evidence type="ECO:0000313" key="2">
    <source>
        <dbReference type="Proteomes" id="UP000039021"/>
    </source>
</evidence>